<accession>A0A9P8I0L8</accession>
<dbReference type="PANTHER" id="PTHR42068:SF1">
    <property type="entry name" value="YALI0B18964P"/>
    <property type="match status" value="1"/>
</dbReference>
<protein>
    <submittedName>
        <fullName evidence="2">Uncharacterized protein</fullName>
    </submittedName>
</protein>
<feature type="compositionally biased region" description="Polar residues" evidence="1">
    <location>
        <begin position="594"/>
        <end position="617"/>
    </location>
</feature>
<feature type="compositionally biased region" description="Acidic residues" evidence="1">
    <location>
        <begin position="1016"/>
        <end position="1025"/>
    </location>
</feature>
<feature type="compositionally biased region" description="Pro residues" evidence="1">
    <location>
        <begin position="245"/>
        <end position="255"/>
    </location>
</feature>
<feature type="compositionally biased region" description="Low complexity" evidence="1">
    <location>
        <begin position="79"/>
        <end position="116"/>
    </location>
</feature>
<feature type="region of interest" description="Disordered" evidence="1">
    <location>
        <begin position="940"/>
        <end position="961"/>
    </location>
</feature>
<name>A0A9P8I0L8_9PEZI</name>
<feature type="compositionally biased region" description="Polar residues" evidence="1">
    <location>
        <begin position="292"/>
        <end position="305"/>
    </location>
</feature>
<comment type="caution">
    <text evidence="2">The sequence shown here is derived from an EMBL/GenBank/DDBJ whole genome shotgun (WGS) entry which is preliminary data.</text>
</comment>
<feature type="region of interest" description="Disordered" evidence="1">
    <location>
        <begin position="1000"/>
        <end position="1039"/>
    </location>
</feature>
<feature type="compositionally biased region" description="Acidic residues" evidence="1">
    <location>
        <begin position="539"/>
        <end position="551"/>
    </location>
</feature>
<feature type="compositionally biased region" description="Low complexity" evidence="1">
    <location>
        <begin position="256"/>
        <end position="266"/>
    </location>
</feature>
<feature type="compositionally biased region" description="Polar residues" evidence="1">
    <location>
        <begin position="940"/>
        <end position="951"/>
    </location>
</feature>
<evidence type="ECO:0000256" key="1">
    <source>
        <dbReference type="SAM" id="MobiDB-lite"/>
    </source>
</evidence>
<sequence>MPIKIPKGFGRRKSTDKVLEEVENTPEPSFRVFERPAGGSKSLDAGNRLKIFSGTRPEIGPNSKSNRSRDFAEDERGISNRGSGASNTNSSSTGGYHDNSSSSARLSSSSTLPSSTDAQTPEETFFPRSQKPLPIPPIPQTKPAFSLTAGGRTFSFGAKAPKPAIPASSGSPRAIGGQYQFPHNGDSSRTSARDRAMTESSYASTTTPPKLDTELGSSDIDGFGNMFEGFGKRKSTMMEGGEPKTPVPPTPPSPLSPTTLTRPPKTYSNSRLSHATPPPPAVSINSRDIESSPYSWGSRNSNDGLMSSPGIDEGPQTPRHGNIRALTPSSTAPVQTPPSGLLGGPRPHRLADGGLKRSSAYGMRRPSIPIEDEDAKLVMDSVNATRQLNRQSVLGGPKGHADRLRDRDNVWDRMTSTSSDNSVVKSSNQSSDSSSGGVLSPVGTLGSRSPDLASGPPRRPISEIPSEPARSSTGQVQEDAFFDPAIASSAKLAAQFEEHLNSPERQAEQKKVMTPAQFERYRQQQETRSKFDASKSDTSDDDDDGDDEDEAERNRQAAKQRKKQEAHLTVYRQQMMKVTGEQSSSFPSLGQMHSGPNVTASSSAPNLLSGGLSTINLNGDKDEGKESDDSDEDIPLAILAAHGFPNKNRPPTMLMAGSSTSNFRPLSQVNPYPPPPRSVAGESVAAGSTTGKLPVFARNLPRDPYFGASLVNPSNRESLAFSHNGGGSVYGGSPGPSGLPPSGLPPGGLVGVIASEERSRAMRRGSPNSAAFNRSGSPGAGLLGMGAGAGVGPQGMGPMPGMGGMGGIGGVGQMGPMPGMNMGMGMGMGMGGMGGMPMMAPGDQVQLQMSQQMTQMMQMQVQWMEKMMQMQQLQSGQPQSPQPSPQPGSGNGFLGVPGQMGSPPLMDSNSIPQIHQRTMSMLDPGSSQWNNQTNFRNSTYAPSINNRTPGYTPSIAPSERSTVGLPSRYRPVSQNPAAAPSNRASTFTAGTLSTWQEKRATLSQTKMQKAKGEAKNDDEDDDQGWEEMKKKREKKKSHWKLKNDSNVLNQLFFTGN</sequence>
<feature type="region of interest" description="Disordered" evidence="1">
    <location>
        <begin position="1"/>
        <end position="632"/>
    </location>
</feature>
<feature type="compositionally biased region" description="Basic and acidic residues" evidence="1">
    <location>
        <begin position="67"/>
        <end position="78"/>
    </location>
</feature>
<feature type="compositionally biased region" description="Polar residues" evidence="1">
    <location>
        <begin position="327"/>
        <end position="338"/>
    </location>
</feature>
<dbReference type="Proteomes" id="UP000698800">
    <property type="component" value="Unassembled WGS sequence"/>
</dbReference>
<dbReference type="AlphaFoldDB" id="A0A9P8I0L8"/>
<dbReference type="OrthoDB" id="5396252at2759"/>
<feature type="compositionally biased region" description="Polar residues" evidence="1">
    <location>
        <begin position="382"/>
        <end position="392"/>
    </location>
</feature>
<feature type="compositionally biased region" description="Low complexity" evidence="1">
    <location>
        <begin position="157"/>
        <end position="172"/>
    </location>
</feature>
<feature type="compositionally biased region" description="Low complexity" evidence="1">
    <location>
        <begin position="868"/>
        <end position="879"/>
    </location>
</feature>
<feature type="compositionally biased region" description="Basic and acidic residues" evidence="1">
    <location>
        <begin position="519"/>
        <end position="538"/>
    </location>
</feature>
<keyword evidence="3" id="KW-1185">Reference proteome</keyword>
<gene>
    <name evidence="2" type="ORF">FGG08_002162</name>
</gene>
<dbReference type="EMBL" id="JAGHQL010000031">
    <property type="protein sequence ID" value="KAH0543494.1"/>
    <property type="molecule type" value="Genomic_DNA"/>
</dbReference>
<evidence type="ECO:0000313" key="3">
    <source>
        <dbReference type="Proteomes" id="UP000698800"/>
    </source>
</evidence>
<feature type="compositionally biased region" description="Basic and acidic residues" evidence="1">
    <location>
        <begin position="496"/>
        <end position="511"/>
    </location>
</feature>
<proteinExistence type="predicted"/>
<feature type="compositionally biased region" description="Polar residues" evidence="1">
    <location>
        <begin position="198"/>
        <end position="208"/>
    </location>
</feature>
<organism evidence="2 3">
    <name type="scientific">Glutinoglossum americanum</name>
    <dbReference type="NCBI Taxonomy" id="1670608"/>
    <lineage>
        <taxon>Eukaryota</taxon>
        <taxon>Fungi</taxon>
        <taxon>Dikarya</taxon>
        <taxon>Ascomycota</taxon>
        <taxon>Pezizomycotina</taxon>
        <taxon>Geoglossomycetes</taxon>
        <taxon>Geoglossales</taxon>
        <taxon>Geoglossaceae</taxon>
        <taxon>Glutinoglossum</taxon>
    </lineage>
</organism>
<evidence type="ECO:0000313" key="2">
    <source>
        <dbReference type="EMBL" id="KAH0543494.1"/>
    </source>
</evidence>
<reference evidence="2" key="1">
    <citation type="submission" date="2021-03" db="EMBL/GenBank/DDBJ databases">
        <title>Comparative genomics and phylogenomic investigation of the class Geoglossomycetes provide insights into ecological specialization and systematics.</title>
        <authorList>
            <person name="Melie T."/>
            <person name="Pirro S."/>
            <person name="Miller A.N."/>
            <person name="Quandt A."/>
        </authorList>
    </citation>
    <scope>NUCLEOTIDE SEQUENCE</scope>
    <source>
        <strain evidence="2">GBOQ0MN5Z8</strain>
    </source>
</reference>
<feature type="compositionally biased region" description="Low complexity" evidence="1">
    <location>
        <begin position="416"/>
        <end position="447"/>
    </location>
</feature>
<feature type="compositionally biased region" description="Basic and acidic residues" evidence="1">
    <location>
        <begin position="399"/>
        <end position="411"/>
    </location>
</feature>
<feature type="region of interest" description="Disordered" evidence="1">
    <location>
        <begin position="868"/>
        <end position="910"/>
    </location>
</feature>
<dbReference type="PANTHER" id="PTHR42068">
    <property type="entry name" value="YALI0B18964P"/>
    <property type="match status" value="1"/>
</dbReference>